<organism evidence="10 11">
    <name type="scientific">Rotaria sordida</name>
    <dbReference type="NCBI Taxonomy" id="392033"/>
    <lineage>
        <taxon>Eukaryota</taxon>
        <taxon>Metazoa</taxon>
        <taxon>Spiralia</taxon>
        <taxon>Gnathifera</taxon>
        <taxon>Rotifera</taxon>
        <taxon>Eurotatoria</taxon>
        <taxon>Bdelloidea</taxon>
        <taxon>Philodinida</taxon>
        <taxon>Philodinidae</taxon>
        <taxon>Rotaria</taxon>
    </lineage>
</organism>
<evidence type="ECO:0000256" key="8">
    <source>
        <dbReference type="PIRSR" id="PIRSR630616-2"/>
    </source>
</evidence>
<dbReference type="InterPro" id="IPR030616">
    <property type="entry name" value="Aur-like"/>
</dbReference>
<accession>A0A813WLH7</accession>
<evidence type="ECO:0000256" key="1">
    <source>
        <dbReference type="ARBA" id="ARBA00022527"/>
    </source>
</evidence>
<dbReference type="InterPro" id="IPR000719">
    <property type="entry name" value="Prot_kinase_dom"/>
</dbReference>
<dbReference type="EMBL" id="CAJNOO010000201">
    <property type="protein sequence ID" value="CAF0854037.1"/>
    <property type="molecule type" value="Genomic_DNA"/>
</dbReference>
<dbReference type="InterPro" id="IPR011009">
    <property type="entry name" value="Kinase-like_dom_sf"/>
</dbReference>
<feature type="binding site" evidence="8">
    <location>
        <begin position="53"/>
        <end position="55"/>
    </location>
    <ligand>
        <name>ATP</name>
        <dbReference type="ChEBI" id="CHEBI:30616"/>
    </ligand>
</feature>
<dbReference type="GO" id="GO:0005524">
    <property type="term" value="F:ATP binding"/>
    <property type="evidence" value="ECO:0007669"/>
    <property type="project" value="UniProtKB-KW"/>
</dbReference>
<keyword evidence="4" id="KW-0418">Kinase</keyword>
<name>A0A813WLH7_9BILA</name>
<comment type="catalytic activity">
    <reaction evidence="7">
        <text>L-seryl-[protein] + ATP = O-phospho-L-seryl-[protein] + ADP + H(+)</text>
        <dbReference type="Rhea" id="RHEA:17989"/>
        <dbReference type="Rhea" id="RHEA-COMP:9863"/>
        <dbReference type="Rhea" id="RHEA-COMP:11604"/>
        <dbReference type="ChEBI" id="CHEBI:15378"/>
        <dbReference type="ChEBI" id="CHEBI:29999"/>
        <dbReference type="ChEBI" id="CHEBI:30616"/>
        <dbReference type="ChEBI" id="CHEBI:83421"/>
        <dbReference type="ChEBI" id="CHEBI:456216"/>
        <dbReference type="EC" id="2.7.11.1"/>
    </reaction>
</comment>
<evidence type="ECO:0000256" key="7">
    <source>
        <dbReference type="ARBA" id="ARBA00048679"/>
    </source>
</evidence>
<keyword evidence="1" id="KW-0723">Serine/threonine-protein kinase</keyword>
<dbReference type="Proteomes" id="UP000663882">
    <property type="component" value="Unassembled WGS sequence"/>
</dbReference>
<keyword evidence="5 8" id="KW-0067">ATP-binding</keyword>
<dbReference type="GO" id="GO:0004674">
    <property type="term" value="F:protein serine/threonine kinase activity"/>
    <property type="evidence" value="ECO:0007669"/>
    <property type="project" value="UniProtKB-KW"/>
</dbReference>
<proteinExistence type="predicted"/>
<reference evidence="10" key="1">
    <citation type="submission" date="2021-02" db="EMBL/GenBank/DDBJ databases">
        <authorList>
            <person name="Nowell W R."/>
        </authorList>
    </citation>
    <scope>NUCLEOTIDE SEQUENCE</scope>
</reference>
<evidence type="ECO:0000256" key="6">
    <source>
        <dbReference type="ARBA" id="ARBA00047899"/>
    </source>
</evidence>
<keyword evidence="3 8" id="KW-0547">Nucleotide-binding</keyword>
<dbReference type="OrthoDB" id="377346at2759"/>
<protein>
    <recommendedName>
        <fullName evidence="9">Protein kinase domain-containing protein</fullName>
    </recommendedName>
</protein>
<feature type="domain" description="Protein kinase" evidence="9">
    <location>
        <begin position="1"/>
        <end position="104"/>
    </location>
</feature>
<dbReference type="SUPFAM" id="SSF56112">
    <property type="entry name" value="Protein kinase-like (PK-like)"/>
    <property type="match status" value="1"/>
</dbReference>
<dbReference type="PROSITE" id="PS50011">
    <property type="entry name" value="PROTEIN_KINASE_DOM"/>
    <property type="match status" value="1"/>
</dbReference>
<evidence type="ECO:0000259" key="9">
    <source>
        <dbReference type="PROSITE" id="PS50011"/>
    </source>
</evidence>
<sequence>MTYVKKKATHSIFFKAVQPKRKPLIYASLLYRHPNILRLYGFFHDERIYLLVEYAPDGELYRRMQTKKIYAKMKLLERTTLCGTLDYLPPELLYENGHDEKIDL</sequence>
<evidence type="ECO:0000256" key="5">
    <source>
        <dbReference type="ARBA" id="ARBA00022840"/>
    </source>
</evidence>
<gene>
    <name evidence="10" type="ORF">RFH988_LOCUS6614</name>
</gene>
<evidence type="ECO:0000313" key="10">
    <source>
        <dbReference type="EMBL" id="CAF0854037.1"/>
    </source>
</evidence>
<comment type="catalytic activity">
    <reaction evidence="6">
        <text>L-threonyl-[protein] + ATP = O-phospho-L-threonyl-[protein] + ADP + H(+)</text>
        <dbReference type="Rhea" id="RHEA:46608"/>
        <dbReference type="Rhea" id="RHEA-COMP:11060"/>
        <dbReference type="Rhea" id="RHEA-COMP:11605"/>
        <dbReference type="ChEBI" id="CHEBI:15378"/>
        <dbReference type="ChEBI" id="CHEBI:30013"/>
        <dbReference type="ChEBI" id="CHEBI:30616"/>
        <dbReference type="ChEBI" id="CHEBI:61977"/>
        <dbReference type="ChEBI" id="CHEBI:456216"/>
        <dbReference type="EC" id="2.7.11.1"/>
    </reaction>
</comment>
<evidence type="ECO:0000313" key="11">
    <source>
        <dbReference type="Proteomes" id="UP000663882"/>
    </source>
</evidence>
<comment type="caution">
    <text evidence="10">The sequence shown here is derived from an EMBL/GenBank/DDBJ whole genome shotgun (WGS) entry which is preliminary data.</text>
</comment>
<dbReference type="Gene3D" id="3.30.200.20">
    <property type="entry name" value="Phosphorylase Kinase, domain 1"/>
    <property type="match status" value="1"/>
</dbReference>
<evidence type="ECO:0000256" key="4">
    <source>
        <dbReference type="ARBA" id="ARBA00022777"/>
    </source>
</evidence>
<evidence type="ECO:0000256" key="3">
    <source>
        <dbReference type="ARBA" id="ARBA00022741"/>
    </source>
</evidence>
<dbReference type="PANTHER" id="PTHR24350">
    <property type="entry name" value="SERINE/THREONINE-PROTEIN KINASE IAL-RELATED"/>
    <property type="match status" value="1"/>
</dbReference>
<dbReference type="AlphaFoldDB" id="A0A813WLH7"/>
<evidence type="ECO:0000256" key="2">
    <source>
        <dbReference type="ARBA" id="ARBA00022679"/>
    </source>
</evidence>
<keyword evidence="2" id="KW-0808">Transferase</keyword>